<evidence type="ECO:0000256" key="1">
    <source>
        <dbReference type="ARBA" id="ARBA00008525"/>
    </source>
</evidence>
<protein>
    <submittedName>
        <fullName evidence="2">Uncharacterized protein</fullName>
    </submittedName>
</protein>
<comment type="caution">
    <text evidence="2">The sequence shown here is derived from an EMBL/GenBank/DDBJ whole genome shotgun (WGS) entry which is preliminary data.</text>
</comment>
<evidence type="ECO:0000313" key="2">
    <source>
        <dbReference type="EMBL" id="MQK25322.1"/>
    </source>
</evidence>
<organism evidence="2 3">
    <name type="scientific">Escherichia coli</name>
    <dbReference type="NCBI Taxonomy" id="562"/>
    <lineage>
        <taxon>Bacteria</taxon>
        <taxon>Pseudomonadati</taxon>
        <taxon>Pseudomonadota</taxon>
        <taxon>Gammaproteobacteria</taxon>
        <taxon>Enterobacterales</taxon>
        <taxon>Enterobacteriaceae</taxon>
        <taxon>Escherichia</taxon>
    </lineage>
</organism>
<sequence>MTQNIRPLPQFKYHPKPLETGAFEQDKTVECDCCEQQTSVYYSGPFYCVDEVEHLCPWCIADGSAAEKFAGSFQDDASIEGVEFEYDEEDEFAGIKNTYPDEMLKELVER</sequence>
<evidence type="ECO:0000313" key="3">
    <source>
        <dbReference type="Proteomes" id="UP000359125"/>
    </source>
</evidence>
<accession>A0A5P0J985</accession>
<dbReference type="AlphaFoldDB" id="A0A5P0J985"/>
<reference evidence="2 3" key="1">
    <citation type="journal article" date="2019" name="Environ. Health Perspect.">
        <title>Inter-host Transmission of Carbapenemase-Producing Escherichia coli among Humans and Backyard Animals.</title>
        <authorList>
            <person name="Li J."/>
            <person name="Bi Z."/>
            <person name="Ma S."/>
            <person name="Chen B."/>
            <person name="Cai C."/>
            <person name="He J."/>
            <person name="Schwarz S."/>
            <person name="Sun C."/>
            <person name="Zhou Y."/>
            <person name="Yin J."/>
            <person name="Hulth A."/>
            <person name="Wang Y."/>
            <person name="Shen Z."/>
            <person name="Wang S."/>
            <person name="Wu C."/>
            <person name="Nilsson L.E."/>
            <person name="Walsh T.R."/>
            <person name="Borjesson S."/>
            <person name="Shen J."/>
            <person name="Sun Q."/>
            <person name="Wang Y."/>
        </authorList>
    </citation>
    <scope>NUCLEOTIDE SEQUENCE [LARGE SCALE GENOMIC DNA]</scope>
    <source>
        <strain evidence="2 3">A016f</strain>
    </source>
</reference>
<name>A0A5P0J985_ECOLX</name>
<feature type="non-terminal residue" evidence="2">
    <location>
        <position position="110"/>
    </location>
</feature>
<comment type="similarity">
    <text evidence="1">Belongs to the UPF0167 family.</text>
</comment>
<dbReference type="InterPro" id="IPR005363">
    <property type="entry name" value="UPF0167"/>
</dbReference>
<dbReference type="Pfam" id="PF03691">
    <property type="entry name" value="UPF0167"/>
    <property type="match status" value="1"/>
</dbReference>
<proteinExistence type="inferred from homology"/>
<dbReference type="EMBL" id="RYCF01000040">
    <property type="protein sequence ID" value="MQK25322.1"/>
    <property type="molecule type" value="Genomic_DNA"/>
</dbReference>
<gene>
    <name evidence="2" type="ORF">EIZ93_13565</name>
</gene>
<dbReference type="RefSeq" id="WP_152932058.1">
    <property type="nucleotide sequence ID" value="NZ_RYCF01000040.1"/>
</dbReference>
<dbReference type="Proteomes" id="UP000359125">
    <property type="component" value="Unassembled WGS sequence"/>
</dbReference>